<evidence type="ECO:0000313" key="1">
    <source>
        <dbReference type="EMBL" id="KAB1074104.1"/>
    </source>
</evidence>
<organism evidence="1 2">
    <name type="scientific">Methylobacterium planeticum</name>
    <dbReference type="NCBI Taxonomy" id="2615211"/>
    <lineage>
        <taxon>Bacteria</taxon>
        <taxon>Pseudomonadati</taxon>
        <taxon>Pseudomonadota</taxon>
        <taxon>Alphaproteobacteria</taxon>
        <taxon>Hyphomicrobiales</taxon>
        <taxon>Methylobacteriaceae</taxon>
        <taxon>Methylobacterium</taxon>
    </lineage>
</organism>
<dbReference type="EMBL" id="VZZJ01000006">
    <property type="protein sequence ID" value="KAB1074104.1"/>
    <property type="molecule type" value="Genomic_DNA"/>
</dbReference>
<dbReference type="PANTHER" id="PTHR40267">
    <property type="entry name" value="BLR3294 PROTEIN"/>
    <property type="match status" value="1"/>
</dbReference>
<accession>A0A6N6MR33</accession>
<dbReference type="PANTHER" id="PTHR40267:SF1">
    <property type="entry name" value="BLR3294 PROTEIN"/>
    <property type="match status" value="1"/>
</dbReference>
<name>A0A6N6MR33_9HYPH</name>
<proteinExistence type="predicted"/>
<evidence type="ECO:0008006" key="3">
    <source>
        <dbReference type="Google" id="ProtNLM"/>
    </source>
</evidence>
<dbReference type="InterPro" id="IPR026286">
    <property type="entry name" value="MaiA/AMDase"/>
</dbReference>
<dbReference type="AlphaFoldDB" id="A0A6N6MR33"/>
<reference evidence="1 2" key="1">
    <citation type="submission" date="2019-09" db="EMBL/GenBank/DDBJ databases">
        <title>YIM 132548 draft genome.</title>
        <authorList>
            <person name="Jiang L."/>
        </authorList>
    </citation>
    <scope>NUCLEOTIDE SEQUENCE [LARGE SCALE GENOMIC DNA]</scope>
    <source>
        <strain evidence="1 2">YIM 132548</strain>
    </source>
</reference>
<comment type="caution">
    <text evidence="1">The sequence shown here is derived from an EMBL/GenBank/DDBJ whole genome shotgun (WGS) entry which is preliminary data.</text>
</comment>
<dbReference type="Gene3D" id="3.40.50.12500">
    <property type="match status" value="2"/>
</dbReference>
<protein>
    <recommendedName>
        <fullName evidence="3">Asp/Glu/hydantoin racemase</fullName>
    </recommendedName>
</protein>
<dbReference type="Proteomes" id="UP000441523">
    <property type="component" value="Unassembled WGS sequence"/>
</dbReference>
<keyword evidence="2" id="KW-1185">Reference proteome</keyword>
<dbReference type="InterPro" id="IPR053714">
    <property type="entry name" value="Iso_Racemase_Enz_sf"/>
</dbReference>
<gene>
    <name evidence="1" type="ORF">F6X51_10130</name>
</gene>
<sequence length="171" mass="18121">MRLGMLTPLSNTVLEPMMAALAADLPGTSVHFGRFRVTEIALSETALGQFSLARMTEAAELLGHARVDAIAWNGTSAAWLGFARDEALCAAIQSTTGIPSTTSVLAFRDLFRATGARRIAPFLEREFGLPVYVSIAATLWGSLALLGKDARGLAAWGSMFAISPASGRHAR</sequence>
<evidence type="ECO:0000313" key="2">
    <source>
        <dbReference type="Proteomes" id="UP000441523"/>
    </source>
</evidence>